<feature type="compositionally biased region" description="Polar residues" evidence="3">
    <location>
        <begin position="96"/>
        <end position="113"/>
    </location>
</feature>
<dbReference type="Proteomes" id="UP000712281">
    <property type="component" value="Unassembled WGS sequence"/>
</dbReference>
<dbReference type="AlphaFoldDB" id="A0A8S9H5B3"/>
<evidence type="ECO:0000256" key="3">
    <source>
        <dbReference type="SAM" id="MobiDB-lite"/>
    </source>
</evidence>
<dbReference type="PANTHER" id="PTHR31580:SF43">
    <property type="entry name" value="FILAMENT-LIKE PLANT PROTEIN 4"/>
    <property type="match status" value="1"/>
</dbReference>
<evidence type="ECO:0000313" key="6">
    <source>
        <dbReference type="Proteomes" id="UP000712281"/>
    </source>
</evidence>
<dbReference type="EMBL" id="QGKY02002305">
    <property type="protein sequence ID" value="KAF2531331.1"/>
    <property type="molecule type" value="Genomic_DNA"/>
</dbReference>
<comment type="caution">
    <text evidence="5">The sequence shown here is derived from an EMBL/GenBank/DDBJ whole genome shotgun (WGS) entry which is preliminary data.</text>
</comment>
<dbReference type="PANTHER" id="PTHR31580">
    <property type="entry name" value="FILAMENT-LIKE PLANT PROTEIN 4"/>
    <property type="match status" value="1"/>
</dbReference>
<name>A0A8S9H5B3_BRACR</name>
<evidence type="ECO:0000313" key="4">
    <source>
        <dbReference type="EMBL" id="KAF2531331.1"/>
    </source>
</evidence>
<proteinExistence type="inferred from homology"/>
<evidence type="ECO:0000256" key="2">
    <source>
        <dbReference type="ARBA" id="ARBA00023054"/>
    </source>
</evidence>
<organism evidence="5 6">
    <name type="scientific">Brassica cretica</name>
    <name type="common">Mustard</name>
    <dbReference type="NCBI Taxonomy" id="69181"/>
    <lineage>
        <taxon>Eukaryota</taxon>
        <taxon>Viridiplantae</taxon>
        <taxon>Streptophyta</taxon>
        <taxon>Embryophyta</taxon>
        <taxon>Tracheophyta</taxon>
        <taxon>Spermatophyta</taxon>
        <taxon>Magnoliopsida</taxon>
        <taxon>eudicotyledons</taxon>
        <taxon>Gunneridae</taxon>
        <taxon>Pentapetalae</taxon>
        <taxon>rosids</taxon>
        <taxon>malvids</taxon>
        <taxon>Brassicales</taxon>
        <taxon>Brassicaceae</taxon>
        <taxon>Brassiceae</taxon>
        <taxon>Brassica</taxon>
    </lineage>
</organism>
<keyword evidence="2" id="KW-0175">Coiled coil</keyword>
<dbReference type="Pfam" id="PF05911">
    <property type="entry name" value="FPP"/>
    <property type="match status" value="1"/>
</dbReference>
<evidence type="ECO:0000313" key="5">
    <source>
        <dbReference type="EMBL" id="KAF2553039.1"/>
    </source>
</evidence>
<dbReference type="InterPro" id="IPR008587">
    <property type="entry name" value="FPP_plant"/>
</dbReference>
<feature type="region of interest" description="Disordered" evidence="3">
    <location>
        <begin position="46"/>
        <end position="72"/>
    </location>
</feature>
<feature type="compositionally biased region" description="Basic and acidic residues" evidence="3">
    <location>
        <begin position="59"/>
        <end position="69"/>
    </location>
</feature>
<evidence type="ECO:0000256" key="1">
    <source>
        <dbReference type="ARBA" id="ARBA00005921"/>
    </source>
</evidence>
<reference evidence="5" key="1">
    <citation type="submission" date="2019-12" db="EMBL/GenBank/DDBJ databases">
        <title>Genome sequencing and annotation of Brassica cretica.</title>
        <authorList>
            <person name="Studholme D.J."/>
            <person name="Sarris P.F."/>
        </authorList>
    </citation>
    <scope>NUCLEOTIDE SEQUENCE</scope>
    <source>
        <strain evidence="5">PFS-001/15</strain>
        <strain evidence="4">PFS-102/07</strain>
        <tissue evidence="5">Leaf</tissue>
    </source>
</reference>
<dbReference type="EMBL" id="QGKW02001988">
    <property type="protein sequence ID" value="KAF2553039.1"/>
    <property type="molecule type" value="Genomic_DNA"/>
</dbReference>
<gene>
    <name evidence="5" type="ORF">F2Q68_00035465</name>
    <name evidence="4" type="ORF">F2Q70_00031125</name>
</gene>
<protein>
    <submittedName>
        <fullName evidence="5">Uncharacterized protein</fullName>
    </submittedName>
</protein>
<accession>A0A8S9H5B3</accession>
<sequence>MVASYTSFVELSSLNVKIENLEDELHDEKQNHRGALTKCQELEEQLQRNNQNCPTRSVTEADPRSKQDNELAAAAEKLQECQETILLLGKQLKSMCPQTEQVASSPSQEQTLNLEEDNESATSTKKSRQQID</sequence>
<feature type="region of interest" description="Disordered" evidence="3">
    <location>
        <begin position="96"/>
        <end position="132"/>
    </location>
</feature>
<comment type="similarity">
    <text evidence="1">Belongs to the FPP family.</text>
</comment>